<evidence type="ECO:0000259" key="1">
    <source>
        <dbReference type="PROSITE" id="PS51662"/>
    </source>
</evidence>
<dbReference type="AlphaFoldDB" id="J4V1V1"/>
<feature type="domain" description="BPP" evidence="1">
    <location>
        <begin position="29"/>
        <end position="366"/>
    </location>
</feature>
<dbReference type="Pfam" id="PF02333">
    <property type="entry name" value="Phytase"/>
    <property type="match status" value="1"/>
</dbReference>
<dbReference type="PROSITE" id="PS51662">
    <property type="entry name" value="BP_PHYTASE"/>
    <property type="match status" value="1"/>
</dbReference>
<dbReference type="GO" id="GO:0016158">
    <property type="term" value="F:inositol hexakisphosphate 3-phosphatase activity"/>
    <property type="evidence" value="ECO:0007669"/>
    <property type="project" value="InterPro"/>
</dbReference>
<accession>J4V1V1</accession>
<dbReference type="InterPro" id="IPR003431">
    <property type="entry name" value="B-propeller_Phytase"/>
</dbReference>
<dbReference type="SUPFAM" id="SSF50956">
    <property type="entry name" value="Thermostable phytase (3-phytase)"/>
    <property type="match status" value="1"/>
</dbReference>
<dbReference type="Gene3D" id="2.120.10.30">
    <property type="entry name" value="TolB, C-terminal domain"/>
    <property type="match status" value="1"/>
</dbReference>
<dbReference type="Proteomes" id="UP000010116">
    <property type="component" value="Unassembled WGS sequence"/>
</dbReference>
<reference evidence="2 3" key="1">
    <citation type="journal article" date="2012" name="ISME J.">
        <title>Genomic insights to SAR86, an abundant and uncultivated marine bacterial lineage.</title>
        <authorList>
            <person name="Dupont C.L."/>
            <person name="Rusch D.B."/>
            <person name="Yooseph S."/>
            <person name="Lombardo M.J."/>
            <person name="Richter R.A."/>
            <person name="Valas R."/>
            <person name="Novotny M."/>
            <person name="Yee-Greenbaum J."/>
            <person name="Selengut J.D."/>
            <person name="Haft D.H."/>
            <person name="Halpern A.L."/>
            <person name="Lasken R.S."/>
            <person name="Nealson K."/>
            <person name="Friedman R."/>
            <person name="Venter J.C."/>
        </authorList>
    </citation>
    <scope>NUCLEOTIDE SEQUENCE [LARGE SCALE GENOMIC DNA]</scope>
</reference>
<dbReference type="InterPro" id="IPR011042">
    <property type="entry name" value="6-blade_b-propeller_TolB-like"/>
</dbReference>
<dbReference type="EMBL" id="JH611190">
    <property type="protein sequence ID" value="EJP72557.1"/>
    <property type="molecule type" value="Genomic_DNA"/>
</dbReference>
<sequence length="368" mass="41595">MLDINYKNNALKRASLMLALFICININAELLLDKKVYIVKPISETGQVISKGDAADDPAIWVNPYNSSNSLVFGTDKRSGIYTFDLLGNEISYTKIGKINNIDLRSIDLENKGSFSFIFASNRSKHSLDLWIYESKAIDLLINNESFYIPKNSNFSINSKMIVYGVCAGYDIKYGVVAFLTEDEGSHVEMYQYYDDGLRLLKRFKNQNSEQSEGCVYDDENRTLFISEEGERGIIRAYDINDDLDFSNFNVVDTREGFIDEDPEGLTIYKTDANKGYLIASSQGDNSFNLYNRQNPYNYIGSFKIGHSLGIDNVSDTDGIDVTNINLGTNYKKGLFVVQDGTNDGAEIVERQNFKYVSFEDVIKVLNL</sequence>
<evidence type="ECO:0000313" key="2">
    <source>
        <dbReference type="EMBL" id="EJP72557.1"/>
    </source>
</evidence>
<name>J4V1V1_9GAMM</name>
<protein>
    <submittedName>
        <fullName evidence="2">3-phytase</fullName>
    </submittedName>
</protein>
<gene>
    <name evidence="2" type="ORF">NT02SARS_1186</name>
</gene>
<organism evidence="2 3">
    <name type="scientific">SAR86 cluster bacterium SAR86B</name>
    <dbReference type="NCBI Taxonomy" id="1123867"/>
    <lineage>
        <taxon>Bacteria</taxon>
        <taxon>Pseudomonadati</taxon>
        <taxon>Pseudomonadota</taxon>
        <taxon>Gammaproteobacteria</taxon>
        <taxon>SAR86 cluster</taxon>
    </lineage>
</organism>
<evidence type="ECO:0000313" key="3">
    <source>
        <dbReference type="Proteomes" id="UP000010116"/>
    </source>
</evidence>
<dbReference type="HOGENOM" id="CLU_044211_0_0_6"/>
<proteinExistence type="predicted"/>